<dbReference type="InParanoid" id="A0A5F9C321"/>
<comment type="caution">
    <text evidence="6">Lacks conserved residue(s) required for the propagation of feature annotation.</text>
</comment>
<dbReference type="AlphaFoldDB" id="A0A5F9C321"/>
<feature type="region of interest" description="Disordered" evidence="7">
    <location>
        <begin position="13"/>
        <end position="64"/>
    </location>
</feature>
<dbReference type="EMBL" id="AAGW02057396">
    <property type="status" value="NOT_ANNOTATED_CDS"/>
    <property type="molecule type" value="Genomic_DNA"/>
</dbReference>
<keyword evidence="4 6" id="KW-1133">Transmembrane helix</keyword>
<feature type="domain" description="Yip1" evidence="8">
    <location>
        <begin position="122"/>
        <end position="243"/>
    </location>
</feature>
<dbReference type="GeneTree" id="ENSGT00940000153168"/>
<dbReference type="GO" id="GO:0000138">
    <property type="term" value="C:Golgi trans cisterna"/>
    <property type="evidence" value="ECO:0007669"/>
    <property type="project" value="Ensembl"/>
</dbReference>
<dbReference type="EMBL" id="AAGW02057395">
    <property type="status" value="NOT_ANNOTATED_CDS"/>
    <property type="molecule type" value="Genomic_DNA"/>
</dbReference>
<dbReference type="InterPro" id="IPR006977">
    <property type="entry name" value="Yip1_dom"/>
</dbReference>
<dbReference type="PANTHER" id="PTHR21236:SF1">
    <property type="entry name" value="PROTEIN YIPF6"/>
    <property type="match status" value="1"/>
</dbReference>
<dbReference type="PANTHER" id="PTHR21236">
    <property type="entry name" value="GOLGI MEMBRANE PROTEIN YIP1"/>
    <property type="match status" value="1"/>
</dbReference>
<dbReference type="Proteomes" id="UP000001811">
    <property type="component" value="Chromosome X"/>
</dbReference>
<accession>A0A5F9C321</accession>
<comment type="similarity">
    <text evidence="2 6">Belongs to the YIP1 family.</text>
</comment>
<dbReference type="PaxDb" id="9986-ENSOCUP00000012479"/>
<evidence type="ECO:0000313" key="9">
    <source>
        <dbReference type="Ensembl" id="ENSOCUP00000027448.1"/>
    </source>
</evidence>
<dbReference type="EMBL" id="AAGW02057397">
    <property type="status" value="NOT_ANNOTATED_CDS"/>
    <property type="molecule type" value="Genomic_DNA"/>
</dbReference>
<reference evidence="9" key="3">
    <citation type="submission" date="2025-09" db="UniProtKB">
        <authorList>
            <consortium name="Ensembl"/>
        </authorList>
    </citation>
    <scope>IDENTIFICATION</scope>
    <source>
        <strain evidence="9">Thorbecke</strain>
    </source>
</reference>
<evidence type="ECO:0000256" key="7">
    <source>
        <dbReference type="SAM" id="MobiDB-lite"/>
    </source>
</evidence>
<dbReference type="GO" id="GO:0005801">
    <property type="term" value="C:cis-Golgi network"/>
    <property type="evidence" value="ECO:0007669"/>
    <property type="project" value="Ensembl"/>
</dbReference>
<dbReference type="InterPro" id="IPR045231">
    <property type="entry name" value="Yip1/4-like"/>
</dbReference>
<evidence type="ECO:0000256" key="2">
    <source>
        <dbReference type="ARBA" id="ARBA00010596"/>
    </source>
</evidence>
<gene>
    <name evidence="9" type="primary">YIPF6</name>
</gene>
<dbReference type="GO" id="GO:0060576">
    <property type="term" value="P:intestinal epithelial cell development"/>
    <property type="evidence" value="ECO:0007669"/>
    <property type="project" value="Ensembl"/>
</dbReference>
<dbReference type="Pfam" id="PF04893">
    <property type="entry name" value="Yip1"/>
    <property type="match status" value="1"/>
</dbReference>
<dbReference type="GO" id="GO:0030134">
    <property type="term" value="C:COPII-coated ER to Golgi transport vesicle"/>
    <property type="evidence" value="ECO:0007669"/>
    <property type="project" value="Ensembl"/>
</dbReference>
<sequence>MVASTMAVITRPHLAWGRGKREPETPRKPKMRFRKDLWERPRRRRSKMAEAAQSPGDPGTSPKPLFAGLSEIAISRDIPIEGEITIPVRSRIREFDNSTLNESVRNTIMRDLKSVGKKFMHVLYPRKSSTLLRDWDLWGPLILCVALALMLQRGSADNEKDGGPQFAEVFVIVWFGAVTITLNSKLLGGNISFFQSLCVLGYCILPLTVAMLICRLVLLAEQGPINFMVRLFVVIVMFAWSVIGKYVLSSTVGEQTKTGVKDKDQIRISVTPKSGVSDVIPTSVIHRALNSK</sequence>
<dbReference type="GO" id="GO:0005802">
    <property type="term" value="C:trans-Golgi network"/>
    <property type="evidence" value="ECO:0007669"/>
    <property type="project" value="Ensembl"/>
</dbReference>
<feature type="transmembrane region" description="Helical" evidence="6">
    <location>
        <begin position="225"/>
        <end position="248"/>
    </location>
</feature>
<dbReference type="GO" id="GO:0000139">
    <property type="term" value="C:Golgi membrane"/>
    <property type="evidence" value="ECO:0007669"/>
    <property type="project" value="UniProtKB-SubCell"/>
</dbReference>
<proteinExistence type="inferred from homology"/>
<dbReference type="Ensembl" id="ENSOCUT00000058100.1">
    <property type="protein sequence ID" value="ENSOCUP00000027448.1"/>
    <property type="gene ID" value="ENSOCUG00000014510.4"/>
</dbReference>
<reference evidence="9" key="2">
    <citation type="submission" date="2025-08" db="UniProtKB">
        <authorList>
            <consortium name="Ensembl"/>
        </authorList>
    </citation>
    <scope>IDENTIFICATION</scope>
    <source>
        <strain evidence="9">Thorbecke</strain>
    </source>
</reference>
<evidence type="ECO:0000259" key="8">
    <source>
        <dbReference type="Pfam" id="PF04893"/>
    </source>
</evidence>
<dbReference type="GO" id="GO:0005797">
    <property type="term" value="C:Golgi medial cisterna"/>
    <property type="evidence" value="ECO:0007669"/>
    <property type="project" value="Ensembl"/>
</dbReference>
<keyword evidence="10" id="KW-1185">Reference proteome</keyword>
<reference evidence="9 10" key="1">
    <citation type="journal article" date="2011" name="Nature">
        <title>A high-resolution map of human evolutionary constraint using 29 mammals.</title>
        <authorList>
            <person name="Lindblad-Toh K."/>
            <person name="Garber M."/>
            <person name="Zuk O."/>
            <person name="Lin M.F."/>
            <person name="Parker B.J."/>
            <person name="Washietl S."/>
            <person name="Kheradpour P."/>
            <person name="Ernst J."/>
            <person name="Jordan G."/>
            <person name="Mauceli E."/>
            <person name="Ward L.D."/>
            <person name="Lowe C.B."/>
            <person name="Holloway A.K."/>
            <person name="Clamp M."/>
            <person name="Gnerre S."/>
            <person name="Alfoldi J."/>
            <person name="Beal K."/>
            <person name="Chang J."/>
            <person name="Clawson H."/>
            <person name="Cuff J."/>
            <person name="Di Palma F."/>
            <person name="Fitzgerald S."/>
            <person name="Flicek P."/>
            <person name="Guttman M."/>
            <person name="Hubisz M.J."/>
            <person name="Jaffe D.B."/>
            <person name="Jungreis I."/>
            <person name="Kent W.J."/>
            <person name="Kostka D."/>
            <person name="Lara M."/>
            <person name="Martins A.L."/>
            <person name="Massingham T."/>
            <person name="Moltke I."/>
            <person name="Raney B.J."/>
            <person name="Rasmussen M.D."/>
            <person name="Robinson J."/>
            <person name="Stark A."/>
            <person name="Vilella A.J."/>
            <person name="Wen J."/>
            <person name="Xie X."/>
            <person name="Zody M.C."/>
            <person name="Baldwin J."/>
            <person name="Bloom T."/>
            <person name="Chin C.W."/>
            <person name="Heiman D."/>
            <person name="Nicol R."/>
            <person name="Nusbaum C."/>
            <person name="Young S."/>
            <person name="Wilkinson J."/>
            <person name="Worley K.C."/>
            <person name="Kovar C.L."/>
            <person name="Muzny D.M."/>
            <person name="Gibbs R.A."/>
            <person name="Cree A."/>
            <person name="Dihn H.H."/>
            <person name="Fowler G."/>
            <person name="Jhangiani S."/>
            <person name="Joshi V."/>
            <person name="Lee S."/>
            <person name="Lewis L.R."/>
            <person name="Nazareth L.V."/>
            <person name="Okwuonu G."/>
            <person name="Santibanez J."/>
            <person name="Warren W.C."/>
            <person name="Mardis E.R."/>
            <person name="Weinstock G.M."/>
            <person name="Wilson R.K."/>
            <person name="Delehaunty K."/>
            <person name="Dooling D."/>
            <person name="Fronik C."/>
            <person name="Fulton L."/>
            <person name="Fulton B."/>
            <person name="Graves T."/>
            <person name="Minx P."/>
            <person name="Sodergren E."/>
            <person name="Birney E."/>
            <person name="Margulies E.H."/>
            <person name="Herrero J."/>
            <person name="Green E.D."/>
            <person name="Haussler D."/>
            <person name="Siepel A."/>
            <person name="Goldman N."/>
            <person name="Pollard K.S."/>
            <person name="Pedersen J.S."/>
            <person name="Lander E.S."/>
            <person name="Kellis M."/>
        </authorList>
    </citation>
    <scope>NUCLEOTIDE SEQUENCE [LARGE SCALE GENOMIC DNA]</scope>
    <source>
        <strain evidence="9 10">Thorbecke inbred</strain>
    </source>
</reference>
<evidence type="ECO:0000313" key="10">
    <source>
        <dbReference type="Proteomes" id="UP000001811"/>
    </source>
</evidence>
<dbReference type="STRING" id="9986.ENSOCUP00000027448"/>
<keyword evidence="5 6" id="KW-0472">Membrane</keyword>
<dbReference type="EMBL" id="AAGW02057394">
    <property type="status" value="NOT_ANNOTATED_CDS"/>
    <property type="molecule type" value="Genomic_DNA"/>
</dbReference>
<evidence type="ECO:0000256" key="4">
    <source>
        <dbReference type="ARBA" id="ARBA00022989"/>
    </source>
</evidence>
<comment type="subcellular location">
    <subcellularLocation>
        <location evidence="6">Golgi apparatus membrane</location>
        <topology evidence="6">Multi-pass membrane protein</topology>
    </subcellularLocation>
    <subcellularLocation>
        <location evidence="1">Membrane</location>
        <topology evidence="1">Multi-pass membrane protein</topology>
    </subcellularLocation>
</comment>
<feature type="transmembrane region" description="Helical" evidence="6">
    <location>
        <begin position="199"/>
        <end position="219"/>
    </location>
</feature>
<dbReference type="GO" id="GO:0042802">
    <property type="term" value="F:identical protein binding"/>
    <property type="evidence" value="ECO:0007669"/>
    <property type="project" value="Ensembl"/>
</dbReference>
<feature type="transmembrane region" description="Helical" evidence="6">
    <location>
        <begin position="166"/>
        <end position="187"/>
    </location>
</feature>
<dbReference type="Bgee" id="ENSOCUG00000014510">
    <property type="expression patterns" value="Expressed in testis and 15 other cell types or tissues"/>
</dbReference>
<organism evidence="9 10">
    <name type="scientific">Oryctolagus cuniculus</name>
    <name type="common">Rabbit</name>
    <dbReference type="NCBI Taxonomy" id="9986"/>
    <lineage>
        <taxon>Eukaryota</taxon>
        <taxon>Metazoa</taxon>
        <taxon>Chordata</taxon>
        <taxon>Craniata</taxon>
        <taxon>Vertebrata</taxon>
        <taxon>Euteleostomi</taxon>
        <taxon>Mammalia</taxon>
        <taxon>Eutheria</taxon>
        <taxon>Euarchontoglires</taxon>
        <taxon>Glires</taxon>
        <taxon>Lagomorpha</taxon>
        <taxon>Leporidae</taxon>
        <taxon>Oryctolagus</taxon>
    </lineage>
</organism>
<protein>
    <recommendedName>
        <fullName evidence="6">Protein YIPF</fullName>
    </recommendedName>
</protein>
<feature type="transmembrane region" description="Helical" evidence="6">
    <location>
        <begin position="135"/>
        <end position="154"/>
    </location>
</feature>
<keyword evidence="3 6" id="KW-0812">Transmembrane</keyword>
<dbReference type="FunCoup" id="A0A5F9C321">
    <property type="interactions" value="1393"/>
</dbReference>
<dbReference type="GO" id="GO:0006888">
    <property type="term" value="P:endoplasmic reticulum to Golgi vesicle-mediated transport"/>
    <property type="evidence" value="ECO:0007669"/>
    <property type="project" value="InterPro"/>
</dbReference>
<evidence type="ECO:0000256" key="1">
    <source>
        <dbReference type="ARBA" id="ARBA00004141"/>
    </source>
</evidence>
<evidence type="ECO:0000256" key="6">
    <source>
        <dbReference type="RuleBase" id="RU361264"/>
    </source>
</evidence>
<evidence type="ECO:0000256" key="3">
    <source>
        <dbReference type="ARBA" id="ARBA00022692"/>
    </source>
</evidence>
<evidence type="ECO:0000256" key="5">
    <source>
        <dbReference type="ARBA" id="ARBA00023136"/>
    </source>
</evidence>
<dbReference type="GO" id="GO:0005783">
    <property type="term" value="C:endoplasmic reticulum"/>
    <property type="evidence" value="ECO:0007669"/>
    <property type="project" value="Ensembl"/>
</dbReference>
<name>A0A5F9C321_RABIT</name>